<gene>
    <name evidence="1" type="ORF">FAJ35_09090</name>
</gene>
<evidence type="ECO:0000313" key="2">
    <source>
        <dbReference type="Proteomes" id="UP000309259"/>
    </source>
</evidence>
<name>A0A4T2GPM9_STRSU</name>
<accession>A0A4T2GPM9</accession>
<dbReference type="EMBL" id="SSXL01000036">
    <property type="protein sequence ID" value="TII00497.1"/>
    <property type="molecule type" value="Genomic_DNA"/>
</dbReference>
<proteinExistence type="predicted"/>
<dbReference type="AlphaFoldDB" id="A0A4T2GPM9"/>
<reference evidence="1 2" key="1">
    <citation type="submission" date="2019-04" db="EMBL/GenBank/DDBJ databases">
        <title>Genome analysis of Streptococcus suis strain WUSS327.</title>
        <authorList>
            <person name="Chen H."/>
            <person name="Gao X."/>
            <person name="Wu Z."/>
        </authorList>
    </citation>
    <scope>NUCLEOTIDE SEQUENCE [LARGE SCALE GENOMIC DNA]</scope>
    <source>
        <strain evidence="1 2">WUSS327</strain>
    </source>
</reference>
<sequence>MKKHIIDYISKGYKVKLNFSDGNTMIFSNIVNETEDDNIIELDNGDNTIKHVLNLRYVVYITPLEEIKRQRISF</sequence>
<evidence type="ECO:0000313" key="1">
    <source>
        <dbReference type="EMBL" id="TII00497.1"/>
    </source>
</evidence>
<organism evidence="1 2">
    <name type="scientific">Streptococcus suis</name>
    <dbReference type="NCBI Taxonomy" id="1307"/>
    <lineage>
        <taxon>Bacteria</taxon>
        <taxon>Bacillati</taxon>
        <taxon>Bacillota</taxon>
        <taxon>Bacilli</taxon>
        <taxon>Lactobacillales</taxon>
        <taxon>Streptococcaceae</taxon>
        <taxon>Streptococcus</taxon>
    </lineage>
</organism>
<dbReference type="Proteomes" id="UP000309259">
    <property type="component" value="Unassembled WGS sequence"/>
</dbReference>
<dbReference type="RefSeq" id="WP_044777248.1">
    <property type="nucleotide sequence ID" value="NZ_CEHM01000046.1"/>
</dbReference>
<comment type="caution">
    <text evidence="1">The sequence shown here is derived from an EMBL/GenBank/DDBJ whole genome shotgun (WGS) entry which is preliminary data.</text>
</comment>
<protein>
    <submittedName>
        <fullName evidence="1">Uncharacterized protein</fullName>
    </submittedName>
</protein>